<name>A0A6J5W2U8_PRUAR</name>
<sequence>METTRCCRCMSWWEEEEESMSSKRGRLAEDGNKVGAVWGWVLCFSGEGVGLDLGVGMGVGFGGRWVGNGYL</sequence>
<keyword evidence="4" id="KW-1185">Reference proteome</keyword>
<dbReference type="Proteomes" id="UP000507222">
    <property type="component" value="Unassembled WGS sequence"/>
</dbReference>
<proteinExistence type="predicted"/>
<reference evidence="2 3" key="2">
    <citation type="submission" date="2020-05" db="EMBL/GenBank/DDBJ databases">
        <authorList>
            <person name="Campoy J."/>
            <person name="Schneeberger K."/>
            <person name="Spophaly S."/>
        </authorList>
    </citation>
    <scope>NUCLEOTIDE SEQUENCE [LARGE SCALE GENOMIC DNA]</scope>
    <source>
        <strain evidence="2">PruArmRojPasFocal</strain>
    </source>
</reference>
<evidence type="ECO:0000313" key="3">
    <source>
        <dbReference type="Proteomes" id="UP000507222"/>
    </source>
</evidence>
<dbReference type="Proteomes" id="UP000507245">
    <property type="component" value="Unassembled WGS sequence"/>
</dbReference>
<gene>
    <name evidence="1" type="ORF">CURHAP_LOCUS3646</name>
    <name evidence="2" type="ORF">ORAREDHAP_LOCUS3724</name>
</gene>
<evidence type="ECO:0000313" key="1">
    <source>
        <dbReference type="EMBL" id="CAB4263462.1"/>
    </source>
</evidence>
<accession>A0A6J5W2U8</accession>
<dbReference type="EMBL" id="CAEKKB010000001">
    <property type="protein sequence ID" value="CAB4294064.1"/>
    <property type="molecule type" value="Genomic_DNA"/>
</dbReference>
<dbReference type="EMBL" id="CAEKDK010000001">
    <property type="protein sequence ID" value="CAB4263462.1"/>
    <property type="molecule type" value="Genomic_DNA"/>
</dbReference>
<organism evidence="2 4">
    <name type="scientific">Prunus armeniaca</name>
    <name type="common">Apricot</name>
    <name type="synonym">Armeniaca vulgaris</name>
    <dbReference type="NCBI Taxonomy" id="36596"/>
    <lineage>
        <taxon>Eukaryota</taxon>
        <taxon>Viridiplantae</taxon>
        <taxon>Streptophyta</taxon>
        <taxon>Embryophyta</taxon>
        <taxon>Tracheophyta</taxon>
        <taxon>Spermatophyta</taxon>
        <taxon>Magnoliopsida</taxon>
        <taxon>eudicotyledons</taxon>
        <taxon>Gunneridae</taxon>
        <taxon>Pentapetalae</taxon>
        <taxon>rosids</taxon>
        <taxon>fabids</taxon>
        <taxon>Rosales</taxon>
        <taxon>Rosaceae</taxon>
        <taxon>Amygdaloideae</taxon>
        <taxon>Amygdaleae</taxon>
        <taxon>Prunus</taxon>
    </lineage>
</organism>
<dbReference type="AlphaFoldDB" id="A0A6J5W2U8"/>
<reference evidence="4" key="1">
    <citation type="journal article" date="2020" name="Genome Biol.">
        <title>Gamete binning: chromosome-level and haplotype-resolved genome assembly enabled by high-throughput single-cell sequencing of gamete genomes.</title>
        <authorList>
            <person name="Campoy J.A."/>
            <person name="Sun H."/>
            <person name="Goel M."/>
            <person name="Jiao W.-B."/>
            <person name="Folz-Donahue K."/>
            <person name="Wang N."/>
            <person name="Rubio M."/>
            <person name="Liu C."/>
            <person name="Kukat C."/>
            <person name="Ruiz D."/>
            <person name="Huettel B."/>
            <person name="Schneeberger K."/>
        </authorList>
    </citation>
    <scope>NUCLEOTIDE SEQUENCE [LARGE SCALE GENOMIC DNA]</scope>
    <source>
        <strain evidence="4">cv. Rojo Pasion</strain>
    </source>
</reference>
<evidence type="ECO:0000313" key="4">
    <source>
        <dbReference type="Proteomes" id="UP000507245"/>
    </source>
</evidence>
<protein>
    <submittedName>
        <fullName evidence="2">Uncharacterized protein</fullName>
    </submittedName>
</protein>
<evidence type="ECO:0000313" key="2">
    <source>
        <dbReference type="EMBL" id="CAB4294064.1"/>
    </source>
</evidence>